<evidence type="ECO:0000313" key="2">
    <source>
        <dbReference type="EMBL" id="HIX02271.1"/>
    </source>
</evidence>
<dbReference type="Proteomes" id="UP000823963">
    <property type="component" value="Unassembled WGS sequence"/>
</dbReference>
<name>A0A9D1UXI8_9LACO</name>
<protein>
    <submittedName>
        <fullName evidence="2">Uncharacterized protein</fullName>
    </submittedName>
</protein>
<keyword evidence="1" id="KW-1133">Transmembrane helix</keyword>
<reference evidence="2" key="2">
    <citation type="submission" date="2021-04" db="EMBL/GenBank/DDBJ databases">
        <authorList>
            <person name="Gilroy R."/>
        </authorList>
    </citation>
    <scope>NUCLEOTIDE SEQUENCE</scope>
    <source>
        <strain evidence="2">6627</strain>
    </source>
</reference>
<evidence type="ECO:0000256" key="1">
    <source>
        <dbReference type="SAM" id="Phobius"/>
    </source>
</evidence>
<accession>A0A9D1UXI8</accession>
<dbReference type="AlphaFoldDB" id="A0A9D1UXI8"/>
<organism evidence="2 3">
    <name type="scientific">Candidatus Ligilactobacillus excrementigallinarum</name>
    <dbReference type="NCBI Taxonomy" id="2838641"/>
    <lineage>
        <taxon>Bacteria</taxon>
        <taxon>Bacillati</taxon>
        <taxon>Bacillota</taxon>
        <taxon>Bacilli</taxon>
        <taxon>Lactobacillales</taxon>
        <taxon>Lactobacillaceae</taxon>
        <taxon>Ligilactobacillus</taxon>
    </lineage>
</organism>
<comment type="caution">
    <text evidence="2">The sequence shown here is derived from an EMBL/GenBank/DDBJ whole genome shotgun (WGS) entry which is preliminary data.</text>
</comment>
<proteinExistence type="predicted"/>
<evidence type="ECO:0000313" key="3">
    <source>
        <dbReference type="Proteomes" id="UP000823963"/>
    </source>
</evidence>
<dbReference type="EMBL" id="DXFP01000053">
    <property type="protein sequence ID" value="HIX02271.1"/>
    <property type="molecule type" value="Genomic_DNA"/>
</dbReference>
<sequence>MLKIFLILVLILIIGFVLVIIKKQKQRKALLLLQKESQKITNQAFNFAIQHIDEIKLDDSTKVSSEFVSNVWGNRVTAFEYSIDVPGIETTELNLIKNELQQQLDIYAKSHQLKQYEQHPVFIVSDIWIFANVLHIDVSHITNQVTWAYIQDIEKSDRTK</sequence>
<keyword evidence="1" id="KW-0812">Transmembrane</keyword>
<feature type="transmembrane region" description="Helical" evidence="1">
    <location>
        <begin position="6"/>
        <end position="21"/>
    </location>
</feature>
<reference evidence="2" key="1">
    <citation type="journal article" date="2021" name="PeerJ">
        <title>Extensive microbial diversity within the chicken gut microbiome revealed by metagenomics and culture.</title>
        <authorList>
            <person name="Gilroy R."/>
            <person name="Ravi A."/>
            <person name="Getino M."/>
            <person name="Pursley I."/>
            <person name="Horton D.L."/>
            <person name="Alikhan N.F."/>
            <person name="Baker D."/>
            <person name="Gharbi K."/>
            <person name="Hall N."/>
            <person name="Watson M."/>
            <person name="Adriaenssens E.M."/>
            <person name="Foster-Nyarko E."/>
            <person name="Jarju S."/>
            <person name="Secka A."/>
            <person name="Antonio M."/>
            <person name="Oren A."/>
            <person name="Chaudhuri R.R."/>
            <person name="La Ragione R."/>
            <person name="Hildebrand F."/>
            <person name="Pallen M.J."/>
        </authorList>
    </citation>
    <scope>NUCLEOTIDE SEQUENCE</scope>
    <source>
        <strain evidence="2">6627</strain>
    </source>
</reference>
<keyword evidence="1" id="KW-0472">Membrane</keyword>
<gene>
    <name evidence="2" type="ORF">H9861_05905</name>
</gene>